<name>A0A5P2HB72_9BURK</name>
<dbReference type="Proteomes" id="UP000322822">
    <property type="component" value="Chromosome 2"/>
</dbReference>
<dbReference type="AlphaFoldDB" id="A0A5P2HB72"/>
<evidence type="ECO:0000313" key="2">
    <source>
        <dbReference type="Proteomes" id="UP000322822"/>
    </source>
</evidence>
<proteinExistence type="predicted"/>
<sequence length="220" mass="24395">MANLVAGIDVGDLNKGFHLVILREREIVCAPRSKDAADLLSVCIEHDVRLVGIDAPCQWSVGTAGRKAEKEMMKQRIFCFSTPTEEKAQLGRDGFYGWMLNGRRVFDLFAPHYPLMVEAYTDKPHMFETFPHAITCALLGTDTASAKKKRAQRRDILERSGIDTSSLRSIDDLDAALCALTAQLHLEGRSRAYGDAEGGYIVVPNFRLPDTGASNRPLVR</sequence>
<dbReference type="Pfam" id="PF04250">
    <property type="entry name" value="DUF429"/>
    <property type="match status" value="1"/>
</dbReference>
<dbReference type="InterPro" id="IPR007362">
    <property type="entry name" value="DUF429"/>
</dbReference>
<accession>A0A5P2HB72</accession>
<dbReference type="OrthoDB" id="5242335at2"/>
<gene>
    <name evidence="1" type="ORF">FOB72_24775</name>
</gene>
<evidence type="ECO:0000313" key="1">
    <source>
        <dbReference type="EMBL" id="QET05246.1"/>
    </source>
</evidence>
<dbReference type="EMBL" id="CP044067">
    <property type="protein sequence ID" value="QET05246.1"/>
    <property type="molecule type" value="Genomic_DNA"/>
</dbReference>
<organism evidence="1 2">
    <name type="scientific">Cupriavidus pauculus</name>
    <dbReference type="NCBI Taxonomy" id="82633"/>
    <lineage>
        <taxon>Bacteria</taxon>
        <taxon>Pseudomonadati</taxon>
        <taxon>Pseudomonadota</taxon>
        <taxon>Betaproteobacteria</taxon>
        <taxon>Burkholderiales</taxon>
        <taxon>Burkholderiaceae</taxon>
        <taxon>Cupriavidus</taxon>
    </lineage>
</organism>
<protein>
    <submittedName>
        <fullName evidence="1">DUF429 domain-containing protein</fullName>
    </submittedName>
</protein>
<reference evidence="1 2" key="1">
    <citation type="submission" date="2019-09" db="EMBL/GenBank/DDBJ databases">
        <title>FDA dAtabase for Regulatory Grade micrObial Sequences (FDA-ARGOS): Supporting development and validation of Infectious Disease Dx tests.</title>
        <authorList>
            <person name="Sciortino C."/>
            <person name="Tallon L."/>
            <person name="Sadzewicz L."/>
            <person name="Vavikolanu K."/>
            <person name="Mehta A."/>
            <person name="Aluvathingal J."/>
            <person name="Nadendla S."/>
            <person name="Nandy P."/>
            <person name="Geyer C."/>
            <person name="Yan Y."/>
            <person name="Sichtig H."/>
        </authorList>
    </citation>
    <scope>NUCLEOTIDE SEQUENCE [LARGE SCALE GENOMIC DNA]</scope>
    <source>
        <strain evidence="1 2">FDAARGOS_664</strain>
    </source>
</reference>